<feature type="transmembrane region" description="Helical" evidence="2">
    <location>
        <begin position="201"/>
        <end position="226"/>
    </location>
</feature>
<keyword evidence="2" id="KW-0472">Membrane</keyword>
<dbReference type="Proteomes" id="UP000008004">
    <property type="component" value="Chromosome"/>
</dbReference>
<proteinExistence type="predicted"/>
<dbReference type="PATRIC" id="fig|487521.10.peg.1989"/>
<organism evidence="3 4">
    <name type="scientific">Mycobacterium intracellulare (strain ATCC 13950 / DSM 43223 / JCM 6384 / NCTC 13025 / 3600)</name>
    <dbReference type="NCBI Taxonomy" id="487521"/>
    <lineage>
        <taxon>Bacteria</taxon>
        <taxon>Bacillati</taxon>
        <taxon>Actinomycetota</taxon>
        <taxon>Actinomycetes</taxon>
        <taxon>Mycobacteriales</taxon>
        <taxon>Mycobacteriaceae</taxon>
        <taxon>Mycobacterium</taxon>
        <taxon>Mycobacterium avium complex (MAC)</taxon>
    </lineage>
</organism>
<keyword evidence="2 3" id="KW-0812">Transmembrane</keyword>
<protein>
    <submittedName>
        <fullName evidence="3">Transmembrane protein</fullName>
    </submittedName>
</protein>
<feature type="compositionally biased region" description="Basic and acidic residues" evidence="1">
    <location>
        <begin position="117"/>
        <end position="127"/>
    </location>
</feature>
<keyword evidence="2" id="KW-1133">Transmembrane helix</keyword>
<feature type="compositionally biased region" description="Polar residues" evidence="1">
    <location>
        <begin position="128"/>
        <end position="137"/>
    </location>
</feature>
<evidence type="ECO:0000256" key="2">
    <source>
        <dbReference type="SAM" id="Phobius"/>
    </source>
</evidence>
<sequence>MAIMPAIMRLSPVAGFSGGVFPAAVCDQSPRRPVDRKHPMSTHRPDHLRPAGDPDDGAAMESFTVPLPRGLSSRLFGHNPLIRASDRVEALVLVLAVAISLLGVPIGAAVGTAVHESSSRVHAEQARRQVTATSIGDSHSRRDLESPTVTMPARWSVDGIEHTGDVSAPLNVKSGDAFEIWVDGKGTPVRPAVRTAVDAGVAFAVATWSTVSLLAAGLFGVVRVALDRSRYARWQRDFDSLVGHR</sequence>
<reference evidence="3 4" key="1">
    <citation type="journal article" date="2012" name="J. Bacteriol.">
        <title>Complete genome sequence of Mycobacterium intracellulare strain ATCC 13950T.</title>
        <authorList>
            <person name="Kim B.J."/>
            <person name="Choi B.S."/>
            <person name="Lim J.S."/>
            <person name="Choi I.Y."/>
            <person name="Lee J.H."/>
            <person name="Chun J."/>
            <person name="Kook Y.H."/>
            <person name="Kim B.J."/>
        </authorList>
    </citation>
    <scope>NUCLEOTIDE SEQUENCE [LARGE SCALE GENOMIC DNA]</scope>
    <source>
        <strain evidence="4">ATCC 13950 / DSM 43223 / JCM 6384 / NCTC 13025 / 3600</strain>
    </source>
</reference>
<evidence type="ECO:0000313" key="3">
    <source>
        <dbReference type="EMBL" id="AFC43199.1"/>
    </source>
</evidence>
<feature type="region of interest" description="Disordered" evidence="1">
    <location>
        <begin position="27"/>
        <end position="59"/>
    </location>
</feature>
<dbReference type="eggNOG" id="ENOG5032YM7">
    <property type="taxonomic scope" value="Bacteria"/>
</dbReference>
<name>H8IS71_MYCIA</name>
<dbReference type="AlphaFoldDB" id="H8IS71"/>
<gene>
    <name evidence="3" type="ordered locus">OCU_19800</name>
</gene>
<dbReference type="PANTHER" id="PTHR42305:SF1">
    <property type="entry name" value="MEMBRANE PROTEIN RV1733C-RELATED"/>
    <property type="match status" value="1"/>
</dbReference>
<evidence type="ECO:0000256" key="1">
    <source>
        <dbReference type="SAM" id="MobiDB-lite"/>
    </source>
</evidence>
<feature type="compositionally biased region" description="Basic and acidic residues" evidence="1">
    <location>
        <begin position="29"/>
        <end position="52"/>
    </location>
</feature>
<dbReference type="HOGENOM" id="CLU_084215_0_0_11"/>
<accession>H8IS71</accession>
<dbReference type="EMBL" id="CP003322">
    <property type="protein sequence ID" value="AFC43199.1"/>
    <property type="molecule type" value="Genomic_DNA"/>
</dbReference>
<dbReference type="InterPro" id="IPR039708">
    <property type="entry name" value="MT1774/Rv1733c-like"/>
</dbReference>
<dbReference type="KEGG" id="mia:OCU_19800"/>
<dbReference type="PANTHER" id="PTHR42305">
    <property type="entry name" value="MEMBRANE PROTEIN RV1733C-RELATED"/>
    <property type="match status" value="1"/>
</dbReference>
<feature type="region of interest" description="Disordered" evidence="1">
    <location>
        <begin position="117"/>
        <end position="146"/>
    </location>
</feature>
<evidence type="ECO:0000313" key="4">
    <source>
        <dbReference type="Proteomes" id="UP000008004"/>
    </source>
</evidence>